<dbReference type="Proteomes" id="UP000013827">
    <property type="component" value="Unassembled WGS sequence"/>
</dbReference>
<reference evidence="2" key="2">
    <citation type="submission" date="2024-10" db="UniProtKB">
        <authorList>
            <consortium name="EnsemblProtists"/>
        </authorList>
    </citation>
    <scope>IDENTIFICATION</scope>
</reference>
<name>A0A0D3K7F5_EMIH1</name>
<feature type="region of interest" description="Disordered" evidence="1">
    <location>
        <begin position="1"/>
        <end position="84"/>
    </location>
</feature>
<dbReference type="RefSeq" id="XP_005784119.1">
    <property type="nucleotide sequence ID" value="XM_005784062.1"/>
</dbReference>
<feature type="region of interest" description="Disordered" evidence="1">
    <location>
        <begin position="179"/>
        <end position="282"/>
    </location>
</feature>
<organism evidence="2 3">
    <name type="scientific">Emiliania huxleyi (strain CCMP1516)</name>
    <dbReference type="NCBI Taxonomy" id="280463"/>
    <lineage>
        <taxon>Eukaryota</taxon>
        <taxon>Haptista</taxon>
        <taxon>Haptophyta</taxon>
        <taxon>Prymnesiophyceae</taxon>
        <taxon>Isochrysidales</taxon>
        <taxon>Noelaerhabdaceae</taxon>
        <taxon>Emiliania</taxon>
    </lineage>
</organism>
<accession>A0A0D3K7F5</accession>
<proteinExistence type="predicted"/>
<feature type="compositionally biased region" description="Pro residues" evidence="1">
    <location>
        <begin position="71"/>
        <end position="81"/>
    </location>
</feature>
<dbReference type="GeneID" id="17276980"/>
<evidence type="ECO:0008006" key="4">
    <source>
        <dbReference type="Google" id="ProtNLM"/>
    </source>
</evidence>
<sequence length="309" mass="32958">MCKGATGVTKKKLPPVPREVARKYAVQRRGEGKYQELLPQEDYEEEPAGKHELEPAGNAEARTAAEKEPAGSPPSKPPSTPPWNCILLAIRAHAKKPLAQEQTPTVSTGIITAGAFDDSGNSLIRKAEECGQLAQRVTSPETARRVSRVQERATKATQRAEARVERLLARVQARVDAISGSEPVSEKDDPLLHHPLLASRRDRGQGDRLCRAGGRRHAMQGQGSARHLSRPAGTRRPTCSSSSEPDRPHTALLYAPSRPGKASTGCRPRRRPSASGSGGGGGVLCVSSACGRVPLRAGARRDPGVSSPL</sequence>
<keyword evidence="3" id="KW-1185">Reference proteome</keyword>
<evidence type="ECO:0000313" key="3">
    <source>
        <dbReference type="Proteomes" id="UP000013827"/>
    </source>
</evidence>
<dbReference type="HOGENOM" id="CLU_901487_0_0_1"/>
<dbReference type="EnsemblProtists" id="EOD31690">
    <property type="protein sequence ID" value="EOD31690"/>
    <property type="gene ID" value="EMIHUDRAFT_442120"/>
</dbReference>
<feature type="compositionally biased region" description="Basic and acidic residues" evidence="1">
    <location>
        <begin position="199"/>
        <end position="210"/>
    </location>
</feature>
<evidence type="ECO:0000256" key="1">
    <source>
        <dbReference type="SAM" id="MobiDB-lite"/>
    </source>
</evidence>
<protein>
    <recommendedName>
        <fullName evidence="4">Ribosome biogenesis protein NOP53</fullName>
    </recommendedName>
</protein>
<dbReference type="KEGG" id="ehx:EMIHUDRAFT_442120"/>
<evidence type="ECO:0000313" key="2">
    <source>
        <dbReference type="EnsemblProtists" id="EOD31690"/>
    </source>
</evidence>
<dbReference type="AlphaFoldDB" id="A0A0D3K7F5"/>
<reference evidence="3" key="1">
    <citation type="journal article" date="2013" name="Nature">
        <title>Pan genome of the phytoplankton Emiliania underpins its global distribution.</title>
        <authorList>
            <person name="Read B.A."/>
            <person name="Kegel J."/>
            <person name="Klute M.J."/>
            <person name="Kuo A."/>
            <person name="Lefebvre S.C."/>
            <person name="Maumus F."/>
            <person name="Mayer C."/>
            <person name="Miller J."/>
            <person name="Monier A."/>
            <person name="Salamov A."/>
            <person name="Young J."/>
            <person name="Aguilar M."/>
            <person name="Claverie J.M."/>
            <person name="Frickenhaus S."/>
            <person name="Gonzalez K."/>
            <person name="Herman E.K."/>
            <person name="Lin Y.C."/>
            <person name="Napier J."/>
            <person name="Ogata H."/>
            <person name="Sarno A.F."/>
            <person name="Shmutz J."/>
            <person name="Schroeder D."/>
            <person name="de Vargas C."/>
            <person name="Verret F."/>
            <person name="von Dassow P."/>
            <person name="Valentin K."/>
            <person name="Van de Peer Y."/>
            <person name="Wheeler G."/>
            <person name="Dacks J.B."/>
            <person name="Delwiche C.F."/>
            <person name="Dyhrman S.T."/>
            <person name="Glockner G."/>
            <person name="John U."/>
            <person name="Richards T."/>
            <person name="Worden A.Z."/>
            <person name="Zhang X."/>
            <person name="Grigoriev I.V."/>
            <person name="Allen A.E."/>
            <person name="Bidle K."/>
            <person name="Borodovsky M."/>
            <person name="Bowler C."/>
            <person name="Brownlee C."/>
            <person name="Cock J.M."/>
            <person name="Elias M."/>
            <person name="Gladyshev V.N."/>
            <person name="Groth M."/>
            <person name="Guda C."/>
            <person name="Hadaegh A."/>
            <person name="Iglesias-Rodriguez M.D."/>
            <person name="Jenkins J."/>
            <person name="Jones B.M."/>
            <person name="Lawson T."/>
            <person name="Leese F."/>
            <person name="Lindquist E."/>
            <person name="Lobanov A."/>
            <person name="Lomsadze A."/>
            <person name="Malik S.B."/>
            <person name="Marsh M.E."/>
            <person name="Mackinder L."/>
            <person name="Mock T."/>
            <person name="Mueller-Roeber B."/>
            <person name="Pagarete A."/>
            <person name="Parker M."/>
            <person name="Probert I."/>
            <person name="Quesneville H."/>
            <person name="Raines C."/>
            <person name="Rensing S.A."/>
            <person name="Riano-Pachon D.M."/>
            <person name="Richier S."/>
            <person name="Rokitta S."/>
            <person name="Shiraiwa Y."/>
            <person name="Soanes D.M."/>
            <person name="van der Giezen M."/>
            <person name="Wahlund T.M."/>
            <person name="Williams B."/>
            <person name="Wilson W."/>
            <person name="Wolfe G."/>
            <person name="Wurch L.L."/>
        </authorList>
    </citation>
    <scope>NUCLEOTIDE SEQUENCE</scope>
</reference>
<dbReference type="PaxDb" id="2903-EOD31690"/>